<dbReference type="EMBL" id="QGGV01000010">
    <property type="protein sequence ID" value="PWK54820.1"/>
    <property type="molecule type" value="Genomic_DNA"/>
</dbReference>
<name>A0A316G4W8_9RHOB</name>
<organism evidence="2 3">
    <name type="scientific">Silicimonas algicola</name>
    <dbReference type="NCBI Taxonomy" id="1826607"/>
    <lineage>
        <taxon>Bacteria</taxon>
        <taxon>Pseudomonadati</taxon>
        <taxon>Pseudomonadota</taxon>
        <taxon>Alphaproteobacteria</taxon>
        <taxon>Rhodobacterales</taxon>
        <taxon>Paracoccaceae</taxon>
    </lineage>
</organism>
<dbReference type="AlphaFoldDB" id="A0A316G4W8"/>
<dbReference type="KEGG" id="salo:EF888_00835"/>
<evidence type="ECO:0000256" key="1">
    <source>
        <dbReference type="SAM" id="SignalP"/>
    </source>
</evidence>
<evidence type="ECO:0000313" key="3">
    <source>
        <dbReference type="Proteomes" id="UP000245390"/>
    </source>
</evidence>
<protein>
    <submittedName>
        <fullName evidence="2">Uncharacterized protein DUF2125</fullName>
    </submittedName>
</protein>
<dbReference type="Pfam" id="PF09898">
    <property type="entry name" value="DUF2125"/>
    <property type="match status" value="1"/>
</dbReference>
<evidence type="ECO:0000313" key="2">
    <source>
        <dbReference type="EMBL" id="PWK54820.1"/>
    </source>
</evidence>
<dbReference type="OrthoDB" id="7791409at2"/>
<comment type="caution">
    <text evidence="2">The sequence shown here is derived from an EMBL/GenBank/DDBJ whole genome shotgun (WGS) entry which is preliminary data.</text>
</comment>
<accession>A0A316G4W8</accession>
<proteinExistence type="predicted"/>
<dbReference type="RefSeq" id="WP_109760604.1">
    <property type="nucleotide sequence ID" value="NZ_CP034588.1"/>
</dbReference>
<gene>
    <name evidence="2" type="ORF">C8D95_110112</name>
</gene>
<dbReference type="Proteomes" id="UP000245390">
    <property type="component" value="Unassembled WGS sequence"/>
</dbReference>
<dbReference type="InterPro" id="IPR018666">
    <property type="entry name" value="DUF2125"/>
</dbReference>
<sequence>MTFHRTLTMTSVLALMAGPALADLTAEEVLADQISQIEMYGFTAEVMDQNRSGDTLSVGSLVASAMAGEGNFKVSMGGVRLVEQGDGTVKVEYPAVMPMTVSGTSEDGETFEMSISISLTGADVTASGSTELIRYDFDIERVAVTEIEFLAPEEAKDMDMSVDVAFVNLTGFTELAAGAVRDYTAEFATESLTFAVDANVEEGEEPGHFRFEGSSQDLTSSYSGSVGQQDLMASFAESIRNGNRTEGTAAFGPTTYTFNVDSPDGTMEGAVAVAEGDFQFKMNEDGLDYGGMNRDITLTVGGSSIPFPPMTFKLAESEGRFAMPVVPGEESQDFGLRMAMKGLEIDPMIWNMFDPAGQLAHDPATLIIDIDGEGVLSADVFDPEFADSGEVPGQLDALNVNEIELSVAGARLTGDGDFTFDNSSPMPVPSGVLNMMLTGGNGLLDTLVGMGLVPEDQAMGARMMMGLFARPGDGDDTLVSTIEFNEDGSIMANGQRIK</sequence>
<keyword evidence="1" id="KW-0732">Signal</keyword>
<feature type="signal peptide" evidence="1">
    <location>
        <begin position="1"/>
        <end position="22"/>
    </location>
</feature>
<reference evidence="2 3" key="1">
    <citation type="submission" date="2018-05" db="EMBL/GenBank/DDBJ databases">
        <title>Genomic Encyclopedia of Type Strains, Phase IV (KMG-IV): sequencing the most valuable type-strain genomes for metagenomic binning, comparative biology and taxonomic classification.</title>
        <authorList>
            <person name="Goeker M."/>
        </authorList>
    </citation>
    <scope>NUCLEOTIDE SEQUENCE [LARGE SCALE GENOMIC DNA]</scope>
    <source>
        <strain evidence="2 3">DSM 103371</strain>
    </source>
</reference>
<feature type="chain" id="PRO_5016280937" evidence="1">
    <location>
        <begin position="23"/>
        <end position="498"/>
    </location>
</feature>
<keyword evidence="3" id="KW-1185">Reference proteome</keyword>